<evidence type="ECO:0000256" key="1">
    <source>
        <dbReference type="SAM" id="SignalP"/>
    </source>
</evidence>
<evidence type="ECO:0000313" key="2">
    <source>
        <dbReference type="EMBL" id="HIX45709.1"/>
    </source>
</evidence>
<accession>A0A9D1VRU6</accession>
<dbReference type="AlphaFoldDB" id="A0A9D1VRU6"/>
<evidence type="ECO:0008006" key="4">
    <source>
        <dbReference type="Google" id="ProtNLM"/>
    </source>
</evidence>
<dbReference type="Proteomes" id="UP000824246">
    <property type="component" value="Unassembled WGS sequence"/>
</dbReference>
<sequence>MKKYMIILAAACISISGVQAGLPQLSERPAFAKGDMVASVGLGVGSLEGSTTFGQQLGMEWCVADGWIGKRASLGIGFSIANSAFGKYTNFKYGTYNYRYPIYGPSLNSNREIWEIKNYGTREGIGSAWCDVTQDNLAFLATGSFHFQFIDRLDTYGSVGLGLGLNFRSFRYYGVSGFESESNMTSDFRRWSYNDLDHVVWSDGSQDKKTGVCFAMSVLVGARYYFTEHLAANAELGMIGGCLTPNGTGYTILGFGISYKF</sequence>
<dbReference type="EMBL" id="DXFB01000150">
    <property type="protein sequence ID" value="HIX45709.1"/>
    <property type="molecule type" value="Genomic_DNA"/>
</dbReference>
<name>A0A9D1VRU6_9BACT</name>
<evidence type="ECO:0000313" key="3">
    <source>
        <dbReference type="Proteomes" id="UP000824246"/>
    </source>
</evidence>
<reference evidence="2" key="1">
    <citation type="journal article" date="2021" name="PeerJ">
        <title>Extensive microbial diversity within the chicken gut microbiome revealed by metagenomics and culture.</title>
        <authorList>
            <person name="Gilroy R."/>
            <person name="Ravi A."/>
            <person name="Getino M."/>
            <person name="Pursley I."/>
            <person name="Horton D.L."/>
            <person name="Alikhan N.F."/>
            <person name="Baker D."/>
            <person name="Gharbi K."/>
            <person name="Hall N."/>
            <person name="Watson M."/>
            <person name="Adriaenssens E.M."/>
            <person name="Foster-Nyarko E."/>
            <person name="Jarju S."/>
            <person name="Secka A."/>
            <person name="Antonio M."/>
            <person name="Oren A."/>
            <person name="Chaudhuri R.R."/>
            <person name="La Ragione R."/>
            <person name="Hildebrand F."/>
            <person name="Pallen M.J."/>
        </authorList>
    </citation>
    <scope>NUCLEOTIDE SEQUENCE</scope>
    <source>
        <strain evidence="2">ChiHjej12B11-16260</strain>
    </source>
</reference>
<reference evidence="2" key="2">
    <citation type="submission" date="2021-04" db="EMBL/GenBank/DDBJ databases">
        <authorList>
            <person name="Gilroy R."/>
        </authorList>
    </citation>
    <scope>NUCLEOTIDE SEQUENCE</scope>
    <source>
        <strain evidence="2">ChiHjej12B11-16260</strain>
    </source>
</reference>
<keyword evidence="1" id="KW-0732">Signal</keyword>
<organism evidence="2 3">
    <name type="scientific">Candidatus Barnesiella excrementipullorum</name>
    <dbReference type="NCBI Taxonomy" id="2838479"/>
    <lineage>
        <taxon>Bacteria</taxon>
        <taxon>Pseudomonadati</taxon>
        <taxon>Bacteroidota</taxon>
        <taxon>Bacteroidia</taxon>
        <taxon>Bacteroidales</taxon>
        <taxon>Barnesiellaceae</taxon>
        <taxon>Barnesiella</taxon>
    </lineage>
</organism>
<proteinExistence type="predicted"/>
<feature type="signal peptide" evidence="1">
    <location>
        <begin position="1"/>
        <end position="20"/>
    </location>
</feature>
<protein>
    <recommendedName>
        <fullName evidence="4">Outer membrane protein beta-barrel domain-containing protein</fullName>
    </recommendedName>
</protein>
<comment type="caution">
    <text evidence="2">The sequence shown here is derived from an EMBL/GenBank/DDBJ whole genome shotgun (WGS) entry which is preliminary data.</text>
</comment>
<feature type="chain" id="PRO_5038931956" description="Outer membrane protein beta-barrel domain-containing protein" evidence="1">
    <location>
        <begin position="21"/>
        <end position="261"/>
    </location>
</feature>
<gene>
    <name evidence="2" type="ORF">H9982_05770</name>
</gene>